<sequence>MLVDVNTLLEQDEYKESYPPMREVVCCKSYHPKCH</sequence>
<dbReference type="Proteomes" id="UP000012960">
    <property type="component" value="Unplaced"/>
</dbReference>
<proteinExistence type="predicted"/>
<evidence type="ECO:0000313" key="3">
    <source>
        <dbReference type="Proteomes" id="UP000012960"/>
    </source>
</evidence>
<reference evidence="2" key="2">
    <citation type="submission" date="2021-05" db="UniProtKB">
        <authorList>
            <consortium name="EnsemblPlants"/>
        </authorList>
    </citation>
    <scope>IDENTIFICATION</scope>
    <source>
        <strain evidence="2">subsp. malaccensis</strain>
    </source>
</reference>
<accession>A0A804KC94</accession>
<evidence type="ECO:0000313" key="1">
    <source>
        <dbReference type="EMBL" id="CAG1833134.1"/>
    </source>
</evidence>
<dbReference type="InParanoid" id="A0A804KC94"/>
<organism evidence="2 3">
    <name type="scientific">Musa acuminata subsp. malaccensis</name>
    <name type="common">Wild banana</name>
    <name type="synonym">Musa malaccensis</name>
    <dbReference type="NCBI Taxonomy" id="214687"/>
    <lineage>
        <taxon>Eukaryota</taxon>
        <taxon>Viridiplantae</taxon>
        <taxon>Streptophyta</taxon>
        <taxon>Embryophyta</taxon>
        <taxon>Tracheophyta</taxon>
        <taxon>Spermatophyta</taxon>
        <taxon>Magnoliopsida</taxon>
        <taxon>Liliopsida</taxon>
        <taxon>Zingiberales</taxon>
        <taxon>Musaceae</taxon>
        <taxon>Musa</taxon>
    </lineage>
</organism>
<protein>
    <submittedName>
        <fullName evidence="1">(wild Malaysian banana) hypothetical protein</fullName>
    </submittedName>
</protein>
<gene>
    <name evidence="1" type="ORF">GSMUA_90540.1</name>
</gene>
<dbReference type="AlphaFoldDB" id="A0A804KC94"/>
<name>A0A804KC94_MUSAM</name>
<dbReference type="EMBL" id="HG996472">
    <property type="protein sequence ID" value="CAG1833134.1"/>
    <property type="molecule type" value="Genomic_DNA"/>
</dbReference>
<evidence type="ECO:0000313" key="2">
    <source>
        <dbReference type="EnsemblPlants" id="Ma08_p29750.1"/>
    </source>
</evidence>
<reference evidence="1" key="1">
    <citation type="submission" date="2021-03" db="EMBL/GenBank/DDBJ databases">
        <authorList>
            <consortium name="Genoscope - CEA"/>
            <person name="William W."/>
        </authorList>
    </citation>
    <scope>NUCLEOTIDE SEQUENCE</scope>
    <source>
        <strain evidence="1">Doubled-haploid Pahang</strain>
    </source>
</reference>
<dbReference type="Gramene" id="Ma08_t29750.1">
    <property type="protein sequence ID" value="Ma08_p29750.1"/>
    <property type="gene ID" value="Ma08_g29750"/>
</dbReference>
<dbReference type="EnsemblPlants" id="Ma08_t29750.1">
    <property type="protein sequence ID" value="Ma08_p29750.1"/>
    <property type="gene ID" value="Ma08_g29750"/>
</dbReference>
<keyword evidence="3" id="KW-1185">Reference proteome</keyword>